<keyword evidence="3" id="KW-1185">Reference proteome</keyword>
<dbReference type="GO" id="GO:0003723">
    <property type="term" value="F:RNA binding"/>
    <property type="evidence" value="ECO:0007669"/>
    <property type="project" value="InterPro"/>
</dbReference>
<gene>
    <name evidence="2" type="primary">TMA20</name>
    <name evidence="2" type="ORF">AWJ20_1801</name>
</gene>
<dbReference type="NCBIfam" id="TIGR00451">
    <property type="entry name" value="unchar_dom_2"/>
    <property type="match status" value="1"/>
</dbReference>
<dbReference type="InterPro" id="IPR015947">
    <property type="entry name" value="PUA-like_sf"/>
</dbReference>
<dbReference type="GeneID" id="30033644"/>
<dbReference type="OrthoDB" id="10249667at2759"/>
<dbReference type="EMBL" id="CP014501">
    <property type="protein sequence ID" value="ANB13507.1"/>
    <property type="molecule type" value="Genomic_DNA"/>
</dbReference>
<sequence>MCPGLSSKGAWLPDAPGYEPGQVVTIYAEGKEHALAVGILTMSTEDIKSINKGIGINVVTYLGDGLVSILIGKIVSEW</sequence>
<dbReference type="Pfam" id="PF26292">
    <property type="entry name" value="PUA_elF2D"/>
    <property type="match status" value="1"/>
</dbReference>
<dbReference type="Proteomes" id="UP000189580">
    <property type="component" value="Chromosome a"/>
</dbReference>
<protein>
    <submittedName>
        <fullName evidence="2">Tma20p</fullName>
    </submittedName>
</protein>
<name>A0A161HKH6_9ASCO</name>
<evidence type="ECO:0000259" key="1">
    <source>
        <dbReference type="Pfam" id="PF26292"/>
    </source>
</evidence>
<dbReference type="InterPro" id="IPR048248">
    <property type="entry name" value="PUA_eIF2d-like"/>
</dbReference>
<dbReference type="InterPro" id="IPR004521">
    <property type="entry name" value="Uncharacterised_CHP00451"/>
</dbReference>
<dbReference type="Gene3D" id="3.10.400.20">
    <property type="match status" value="1"/>
</dbReference>
<reference evidence="2 3" key="1">
    <citation type="submission" date="2016-02" db="EMBL/GenBank/DDBJ databases">
        <title>Complete genome sequence and transcriptome regulation of the pentose utilising yeast Sugiyamaella lignohabitans.</title>
        <authorList>
            <person name="Bellasio M."/>
            <person name="Peymann A."/>
            <person name="Valli M."/>
            <person name="Sipitzky M."/>
            <person name="Graf A."/>
            <person name="Sauer M."/>
            <person name="Marx H."/>
            <person name="Mattanovich D."/>
        </authorList>
    </citation>
    <scope>NUCLEOTIDE SEQUENCE [LARGE SCALE GENOMIC DNA]</scope>
    <source>
        <strain evidence="2 3">CBS 10342</strain>
    </source>
</reference>
<dbReference type="InterPro" id="IPR016437">
    <property type="entry name" value="MCT-1/Tma20"/>
</dbReference>
<evidence type="ECO:0000313" key="2">
    <source>
        <dbReference type="EMBL" id="ANB13507.1"/>
    </source>
</evidence>
<dbReference type="PROSITE" id="PS50890">
    <property type="entry name" value="PUA"/>
    <property type="match status" value="1"/>
</dbReference>
<accession>A0A161HKH6</accession>
<proteinExistence type="predicted"/>
<dbReference type="GO" id="GO:0001731">
    <property type="term" value="P:formation of translation preinitiation complex"/>
    <property type="evidence" value="ECO:0007669"/>
    <property type="project" value="TreeGrafter"/>
</dbReference>
<dbReference type="RefSeq" id="XP_018735984.1">
    <property type="nucleotide sequence ID" value="XM_018878709.1"/>
</dbReference>
<dbReference type="SUPFAM" id="SSF88697">
    <property type="entry name" value="PUA domain-like"/>
    <property type="match status" value="1"/>
</dbReference>
<organism evidence="2 3">
    <name type="scientific">Sugiyamaella lignohabitans</name>
    <dbReference type="NCBI Taxonomy" id="796027"/>
    <lineage>
        <taxon>Eukaryota</taxon>
        <taxon>Fungi</taxon>
        <taxon>Dikarya</taxon>
        <taxon>Ascomycota</taxon>
        <taxon>Saccharomycotina</taxon>
        <taxon>Dipodascomycetes</taxon>
        <taxon>Dipodascales</taxon>
        <taxon>Trichomonascaceae</taxon>
        <taxon>Sugiyamaella</taxon>
    </lineage>
</organism>
<dbReference type="PANTHER" id="PTHR22798:SF0">
    <property type="entry name" value="MALIGNANT T-CELL-AMPLIFIED SEQUENCE 1"/>
    <property type="match status" value="1"/>
</dbReference>
<dbReference type="PANTHER" id="PTHR22798">
    <property type="entry name" value="MCT-1 PROTEIN"/>
    <property type="match status" value="1"/>
</dbReference>
<dbReference type="AlphaFoldDB" id="A0A161HKH6"/>
<feature type="domain" description="Eukaryotic translation initiation factor 2D-like PUA RNA-binding" evidence="1">
    <location>
        <begin position="1"/>
        <end position="64"/>
    </location>
</feature>
<evidence type="ECO:0000313" key="3">
    <source>
        <dbReference type="Proteomes" id="UP000189580"/>
    </source>
</evidence>
<dbReference type="KEGG" id="slb:AWJ20_1801"/>